<evidence type="ECO:0000256" key="1">
    <source>
        <dbReference type="SAM" id="MobiDB-lite"/>
    </source>
</evidence>
<reference evidence="2 3" key="1">
    <citation type="submission" date="2015-03" db="EMBL/GenBank/DDBJ databases">
        <authorList>
            <consortium name="Pathogen Informatics"/>
        </authorList>
    </citation>
    <scope>NUCLEOTIDE SEQUENCE [LARGE SCALE GENOMIC DNA]</scope>
    <source>
        <strain evidence="2 3">Bir 185</strain>
    </source>
</reference>
<feature type="region of interest" description="Disordered" evidence="1">
    <location>
        <begin position="29"/>
        <end position="65"/>
    </location>
</feature>
<gene>
    <name evidence="2" type="ORF">ERS027659_03131</name>
</gene>
<proteinExistence type="predicted"/>
<accession>A0A655ABG0</accession>
<dbReference type="Proteomes" id="UP000050164">
    <property type="component" value="Unassembled WGS sequence"/>
</dbReference>
<sequence length="99" mass="10702">MDITRSMIGCSDLPSRNTFFCVWSMGSSPASTPMKKATGNGPATSGTSGETHRSRRGSPGTSAPTRLTISWNIMVWLHSSTDSCRQYRYSGEPLGIQNV</sequence>
<name>A0A655ABG0_MYCTX</name>
<evidence type="ECO:0000313" key="3">
    <source>
        <dbReference type="Proteomes" id="UP000050164"/>
    </source>
</evidence>
<dbReference type="AlphaFoldDB" id="A0A655ABG0"/>
<protein>
    <submittedName>
        <fullName evidence="2">Uncharacterized protein</fullName>
    </submittedName>
</protein>
<organism evidence="2 3">
    <name type="scientific">Mycobacterium tuberculosis</name>
    <dbReference type="NCBI Taxonomy" id="1773"/>
    <lineage>
        <taxon>Bacteria</taxon>
        <taxon>Bacillati</taxon>
        <taxon>Actinomycetota</taxon>
        <taxon>Actinomycetes</taxon>
        <taxon>Mycobacteriales</taxon>
        <taxon>Mycobacteriaceae</taxon>
        <taxon>Mycobacterium</taxon>
        <taxon>Mycobacterium tuberculosis complex</taxon>
    </lineage>
</organism>
<evidence type="ECO:0000313" key="2">
    <source>
        <dbReference type="EMBL" id="CKS45907.1"/>
    </source>
</evidence>
<dbReference type="EMBL" id="CNFT01000855">
    <property type="protein sequence ID" value="CKS45907.1"/>
    <property type="molecule type" value="Genomic_DNA"/>
</dbReference>